<dbReference type="GO" id="GO:0005634">
    <property type="term" value="C:nucleus"/>
    <property type="evidence" value="ECO:0007669"/>
    <property type="project" value="UniProtKB-SubCell"/>
</dbReference>
<sequence>MEYKRPSHVEEEEEEEEEEEDEEEEEEEEDEARVHRYTTAAAAPVGAPPPQQVHAQALGLGSHSVLMNDAAAFSRPLLPPNSSLVMQPPLPPPGFMPPLRQPQLHPRRAERERERAAGPGVQQPHQPRRHQEAARNGVLRSGNVAPPASTRVPATGAGAAVGAVEAAQWRYRECLRNHAARLGAHVLDGCCEFMPSAGDGAAALACAACGCHRSFHRREAVPGGVAAAVAVSPSPTIPAAGANANSSRVMPLLLAPPHMQTRPHVPVSPSSAPAALTESSSEELRGPAPARPVPPTTLPPHAQLHVGGSASAPPAPSKKRFRTKFTADQKDRMREFAHRLGWRIHKPDSDAVDAFCAQVGVSRRVLKVWMHNNKHLAKIPPSPPSSQPPAPPPPHHHDHHPPPPPHHILHHHHPPPPQQPQPQQQHDA</sequence>
<dbReference type="GO" id="GO:0003700">
    <property type="term" value="F:DNA-binding transcription factor activity"/>
    <property type="evidence" value="ECO:0007669"/>
    <property type="project" value="TreeGrafter"/>
</dbReference>
<feature type="compositionally biased region" description="Pro residues" evidence="12">
    <location>
        <begin position="289"/>
        <end position="298"/>
    </location>
</feature>
<dbReference type="STRING" id="888268.A0A1E5W0S9"/>
<dbReference type="PANTHER" id="PTHR31948">
    <property type="entry name" value="ZINC-FINGER HOMEODOMAIN PROTEIN 2"/>
    <property type="match status" value="1"/>
</dbReference>
<dbReference type="PANTHER" id="PTHR31948:SF138">
    <property type="entry name" value="ZINC-FINGER HOMEODOMAIN PROTEIN 7"/>
    <property type="match status" value="1"/>
</dbReference>
<dbReference type="PROSITE" id="PS51523">
    <property type="entry name" value="ZF_HD_DIMER"/>
    <property type="match status" value="1"/>
</dbReference>
<feature type="region of interest" description="Disordered" evidence="12">
    <location>
        <begin position="376"/>
        <end position="428"/>
    </location>
</feature>
<evidence type="ECO:0000256" key="4">
    <source>
        <dbReference type="ARBA" id="ARBA00022723"/>
    </source>
</evidence>
<dbReference type="InterPro" id="IPR006456">
    <property type="entry name" value="ZF_HD_homeobox_Cys/His_dimer"/>
</dbReference>
<protein>
    <submittedName>
        <fullName evidence="14">Zinc-finger homeodomain protein 7</fullName>
    </submittedName>
</protein>
<evidence type="ECO:0000256" key="7">
    <source>
        <dbReference type="ARBA" id="ARBA00023015"/>
    </source>
</evidence>
<evidence type="ECO:0000256" key="12">
    <source>
        <dbReference type="SAM" id="MobiDB-lite"/>
    </source>
</evidence>
<gene>
    <name evidence="14" type="ORF">BAE44_0007974</name>
</gene>
<evidence type="ECO:0000256" key="1">
    <source>
        <dbReference type="ARBA" id="ARBA00004049"/>
    </source>
</evidence>
<evidence type="ECO:0000256" key="5">
    <source>
        <dbReference type="ARBA" id="ARBA00022771"/>
    </source>
</evidence>
<dbReference type="GO" id="GO:0050793">
    <property type="term" value="P:regulation of developmental process"/>
    <property type="evidence" value="ECO:0007669"/>
    <property type="project" value="TreeGrafter"/>
</dbReference>
<evidence type="ECO:0000256" key="8">
    <source>
        <dbReference type="ARBA" id="ARBA00023125"/>
    </source>
</evidence>
<evidence type="ECO:0000256" key="9">
    <source>
        <dbReference type="ARBA" id="ARBA00023155"/>
    </source>
</evidence>
<evidence type="ECO:0000256" key="2">
    <source>
        <dbReference type="ARBA" id="ARBA00004123"/>
    </source>
</evidence>
<evidence type="ECO:0000256" key="11">
    <source>
        <dbReference type="ARBA" id="ARBA00023242"/>
    </source>
</evidence>
<keyword evidence="9 14" id="KW-0371">Homeobox</keyword>
<evidence type="ECO:0000313" key="14">
    <source>
        <dbReference type="EMBL" id="OEL31003.1"/>
    </source>
</evidence>
<keyword evidence="6" id="KW-0862">Zinc</keyword>
<reference evidence="14 15" key="1">
    <citation type="submission" date="2016-09" db="EMBL/GenBank/DDBJ databases">
        <title>The draft genome of Dichanthelium oligosanthes: A C3 panicoid grass species.</title>
        <authorList>
            <person name="Studer A.J."/>
            <person name="Schnable J.C."/>
            <person name="Brutnell T.P."/>
        </authorList>
    </citation>
    <scope>NUCLEOTIDE SEQUENCE [LARGE SCALE GENOMIC DNA]</scope>
    <source>
        <strain evidence="15">cv. Kellogg 1175</strain>
        <tissue evidence="14">Leaf</tissue>
    </source>
</reference>
<dbReference type="OrthoDB" id="693330at2759"/>
<feature type="compositionally biased region" description="Acidic residues" evidence="12">
    <location>
        <begin position="10"/>
        <end position="31"/>
    </location>
</feature>
<comment type="subcellular location">
    <subcellularLocation>
        <location evidence="2">Nucleus</location>
    </subcellularLocation>
</comment>
<dbReference type="GO" id="GO:0008270">
    <property type="term" value="F:zinc ion binding"/>
    <property type="evidence" value="ECO:0007669"/>
    <property type="project" value="UniProtKB-KW"/>
</dbReference>
<keyword evidence="4" id="KW-0479">Metal-binding</keyword>
<evidence type="ECO:0000256" key="3">
    <source>
        <dbReference type="ARBA" id="ARBA00011416"/>
    </source>
</evidence>
<evidence type="ECO:0000313" key="15">
    <source>
        <dbReference type="Proteomes" id="UP000095767"/>
    </source>
</evidence>
<proteinExistence type="predicted"/>
<dbReference type="FunFam" id="1.10.10.60:FF:000257">
    <property type="entry name" value="Zinc-finger homeodomain protein 2"/>
    <property type="match status" value="1"/>
</dbReference>
<feature type="compositionally biased region" description="Pro residues" evidence="12">
    <location>
        <begin position="380"/>
        <end position="393"/>
    </location>
</feature>
<keyword evidence="7" id="KW-0805">Transcription regulation</keyword>
<dbReference type="InterPro" id="IPR006455">
    <property type="entry name" value="Homeodomain_ZF_HD"/>
</dbReference>
<organism evidence="14 15">
    <name type="scientific">Dichanthelium oligosanthes</name>
    <dbReference type="NCBI Taxonomy" id="888268"/>
    <lineage>
        <taxon>Eukaryota</taxon>
        <taxon>Viridiplantae</taxon>
        <taxon>Streptophyta</taxon>
        <taxon>Embryophyta</taxon>
        <taxon>Tracheophyta</taxon>
        <taxon>Spermatophyta</taxon>
        <taxon>Magnoliopsida</taxon>
        <taxon>Liliopsida</taxon>
        <taxon>Poales</taxon>
        <taxon>Poaceae</taxon>
        <taxon>PACMAD clade</taxon>
        <taxon>Panicoideae</taxon>
        <taxon>Panicodae</taxon>
        <taxon>Paniceae</taxon>
        <taxon>Dichantheliinae</taxon>
        <taxon>Dichanthelium</taxon>
    </lineage>
</organism>
<comment type="subunit">
    <text evidence="3">Homo- and heterodimer with other ZFHD proteins.</text>
</comment>
<dbReference type="SUPFAM" id="SSF46689">
    <property type="entry name" value="Homeodomain-like"/>
    <property type="match status" value="1"/>
</dbReference>
<keyword evidence="8 14" id="KW-0238">DNA-binding</keyword>
<feature type="region of interest" description="Disordered" evidence="12">
    <location>
        <begin position="83"/>
        <end position="135"/>
    </location>
</feature>
<dbReference type="NCBIfam" id="TIGR01566">
    <property type="entry name" value="ZF_HD_prot_N"/>
    <property type="match status" value="1"/>
</dbReference>
<comment type="function">
    <text evidence="1">Putative transcription factor.</text>
</comment>
<evidence type="ECO:0000256" key="10">
    <source>
        <dbReference type="ARBA" id="ARBA00023163"/>
    </source>
</evidence>
<feature type="region of interest" description="Disordered" evidence="12">
    <location>
        <begin position="258"/>
        <end position="330"/>
    </location>
</feature>
<evidence type="ECO:0000256" key="6">
    <source>
        <dbReference type="ARBA" id="ARBA00022833"/>
    </source>
</evidence>
<dbReference type="NCBIfam" id="TIGR01565">
    <property type="entry name" value="homeo_ZF_HD"/>
    <property type="match status" value="1"/>
</dbReference>
<name>A0A1E5W0S9_9POAL</name>
<feature type="domain" description="ZF-HD dimerization-type" evidence="13">
    <location>
        <begin position="171"/>
        <end position="219"/>
    </location>
</feature>
<accession>A0A1E5W0S9</accession>
<keyword evidence="10" id="KW-0804">Transcription</keyword>
<dbReference type="Pfam" id="PF04770">
    <property type="entry name" value="ZF-HD_dimer"/>
    <property type="match status" value="1"/>
</dbReference>
<feature type="region of interest" description="Disordered" evidence="12">
    <location>
        <begin position="1"/>
        <end position="56"/>
    </location>
</feature>
<dbReference type="AlphaFoldDB" id="A0A1E5W0S9"/>
<evidence type="ECO:0000259" key="13">
    <source>
        <dbReference type="PROSITE" id="PS51523"/>
    </source>
</evidence>
<keyword evidence="11" id="KW-0539">Nucleus</keyword>
<dbReference type="Gene3D" id="1.10.10.60">
    <property type="entry name" value="Homeodomain-like"/>
    <property type="match status" value="1"/>
</dbReference>
<keyword evidence="15" id="KW-1185">Reference proteome</keyword>
<keyword evidence="5 14" id="KW-0863">Zinc-finger</keyword>
<dbReference type="InterPro" id="IPR009057">
    <property type="entry name" value="Homeodomain-like_sf"/>
</dbReference>
<comment type="caution">
    <text evidence="14">The sequence shown here is derived from an EMBL/GenBank/DDBJ whole genome shotgun (WGS) entry which is preliminary data.</text>
</comment>
<feature type="compositionally biased region" description="Basic and acidic residues" evidence="12">
    <location>
        <begin position="107"/>
        <end position="116"/>
    </location>
</feature>
<feature type="compositionally biased region" description="Pro residues" evidence="12">
    <location>
        <begin position="88"/>
        <end position="100"/>
    </location>
</feature>
<dbReference type="GO" id="GO:0000976">
    <property type="term" value="F:transcription cis-regulatory region binding"/>
    <property type="evidence" value="ECO:0007669"/>
    <property type="project" value="TreeGrafter"/>
</dbReference>
<feature type="compositionally biased region" description="Low complexity" evidence="12">
    <location>
        <begin position="265"/>
        <end position="275"/>
    </location>
</feature>
<dbReference type="EMBL" id="LWDX02024337">
    <property type="protein sequence ID" value="OEL31003.1"/>
    <property type="molecule type" value="Genomic_DNA"/>
</dbReference>
<dbReference type="Proteomes" id="UP000095767">
    <property type="component" value="Unassembled WGS sequence"/>
</dbReference>